<dbReference type="NCBIfam" id="TIGR00756">
    <property type="entry name" value="PPR"/>
    <property type="match status" value="2"/>
</dbReference>
<feature type="repeat" description="PPR" evidence="2">
    <location>
        <begin position="388"/>
        <end position="418"/>
    </location>
</feature>
<sequence length="695" mass="77438">MTTHSSQIWPESVTDLLLSSKDPARIRYFYSTPFLLFLFSTHGLHRRCVRVCLWKTQLVAEGFPMSHGRAARLLFSSVRTSATFPIASASSLSLPSPPASAAVGIRPRGAAIISLQGADARALASSIQYYIDSDNPAGGQALHAHILKSGLRPTTNISIKLVILYLKCDAVADARQTFDEMCNRTLSAYNFMISGYFKRVRYQEALQLVRRLALSEEKPDGFTFSMALKISATLNSLGMCREVHAQIVKSSCEHDEVVFTALIDSYAKNEKLGYARRIFDETSDNNVVCSTAMISGYMGQGLVADAEEIFESTVEKDAVVYNAMIEGYSTTLQRASRSLEVYKDMQRSGHRPTFSTFASIIGACSTLSALEFGRQVHGQLTKTDIFLHVRSGSALIDMYSKCGRTDEARRIFDHMPEKNVFTWSSMIDGYGKNGMPHEGLELFKKMKEDGVVKPNYVTFLGALSACGHAGLVSDSKEIFMSMERDYLLKPRMEHYACMVDILGRSGNLQEAFDFIKQIPHTPSSDVWAALLGACRLHGEVELARIAANEVFELNKKERPGAYLALSNTYATAGEWRSVCEVRELMKERGVSKDTGHSWVPVVATWAATKPSKLDEERKRKVYVDYRTKDLRNPLRKRPGDGEREEPPAAACMQTNGRRMPDTTTKRHDMAAAASYLVIDEFLFPLALSPHSPKFR</sequence>
<dbReference type="Gene3D" id="1.25.40.10">
    <property type="entry name" value="Tetratricopeptide repeat domain"/>
    <property type="match status" value="4"/>
</dbReference>
<protein>
    <recommendedName>
        <fullName evidence="5">Pentatricopeptide repeat-containing protein</fullName>
    </recommendedName>
</protein>
<evidence type="ECO:0000256" key="1">
    <source>
        <dbReference type="ARBA" id="ARBA00022737"/>
    </source>
</evidence>
<dbReference type="InterPro" id="IPR046848">
    <property type="entry name" value="E_motif"/>
</dbReference>
<dbReference type="PANTHER" id="PTHR47926">
    <property type="entry name" value="PENTATRICOPEPTIDE REPEAT-CONTAINING PROTEIN"/>
    <property type="match status" value="1"/>
</dbReference>
<dbReference type="Pfam" id="PF20431">
    <property type="entry name" value="E_motif"/>
    <property type="match status" value="1"/>
</dbReference>
<evidence type="ECO:0000256" key="2">
    <source>
        <dbReference type="PROSITE-ProRule" id="PRU00708"/>
    </source>
</evidence>
<dbReference type="OrthoDB" id="185373at2759"/>
<feature type="repeat" description="PPR" evidence="2">
    <location>
        <begin position="185"/>
        <end position="219"/>
    </location>
</feature>
<evidence type="ECO:0000313" key="3">
    <source>
        <dbReference type="EMBL" id="MQM01794.1"/>
    </source>
</evidence>
<dbReference type="InterPro" id="IPR046960">
    <property type="entry name" value="PPR_At4g14850-like_plant"/>
</dbReference>
<gene>
    <name evidence="3" type="ORF">Taro_034561</name>
</gene>
<name>A0A843WC87_COLES</name>
<dbReference type="InterPro" id="IPR002885">
    <property type="entry name" value="PPR_rpt"/>
</dbReference>
<dbReference type="Pfam" id="PF13812">
    <property type="entry name" value="PPR_3"/>
    <property type="match status" value="1"/>
</dbReference>
<dbReference type="FunFam" id="1.25.40.10:FF:000090">
    <property type="entry name" value="Pentatricopeptide repeat-containing protein, chloroplastic"/>
    <property type="match status" value="1"/>
</dbReference>
<dbReference type="PROSITE" id="PS51375">
    <property type="entry name" value="PPR"/>
    <property type="match status" value="5"/>
</dbReference>
<keyword evidence="4" id="KW-1185">Reference proteome</keyword>
<proteinExistence type="predicted"/>
<evidence type="ECO:0008006" key="5">
    <source>
        <dbReference type="Google" id="ProtNLM"/>
    </source>
</evidence>
<dbReference type="InterPro" id="IPR011990">
    <property type="entry name" value="TPR-like_helical_dom_sf"/>
</dbReference>
<comment type="caution">
    <text evidence="3">The sequence shown here is derived from an EMBL/GenBank/DDBJ whole genome shotgun (WGS) entry which is preliminary data.</text>
</comment>
<dbReference type="PANTHER" id="PTHR47926:SF535">
    <property type="entry name" value="PENTACOTRIPEPTIDE-REPEAT REGION OF PRORP DOMAIN-CONTAINING PROTEIN"/>
    <property type="match status" value="1"/>
</dbReference>
<keyword evidence="1" id="KW-0677">Repeat</keyword>
<evidence type="ECO:0000313" key="4">
    <source>
        <dbReference type="Proteomes" id="UP000652761"/>
    </source>
</evidence>
<dbReference type="GO" id="GO:0003723">
    <property type="term" value="F:RNA binding"/>
    <property type="evidence" value="ECO:0007669"/>
    <property type="project" value="InterPro"/>
</dbReference>
<feature type="repeat" description="PPR" evidence="2">
    <location>
        <begin position="419"/>
        <end position="453"/>
    </location>
</feature>
<accession>A0A843WC87</accession>
<organism evidence="3 4">
    <name type="scientific">Colocasia esculenta</name>
    <name type="common">Wild taro</name>
    <name type="synonym">Arum esculentum</name>
    <dbReference type="NCBI Taxonomy" id="4460"/>
    <lineage>
        <taxon>Eukaryota</taxon>
        <taxon>Viridiplantae</taxon>
        <taxon>Streptophyta</taxon>
        <taxon>Embryophyta</taxon>
        <taxon>Tracheophyta</taxon>
        <taxon>Spermatophyta</taxon>
        <taxon>Magnoliopsida</taxon>
        <taxon>Liliopsida</taxon>
        <taxon>Araceae</taxon>
        <taxon>Aroideae</taxon>
        <taxon>Colocasieae</taxon>
        <taxon>Colocasia</taxon>
    </lineage>
</organism>
<dbReference type="AlphaFoldDB" id="A0A843WC87"/>
<feature type="repeat" description="PPR" evidence="2">
    <location>
        <begin position="317"/>
        <end position="352"/>
    </location>
</feature>
<dbReference type="GO" id="GO:0009451">
    <property type="term" value="P:RNA modification"/>
    <property type="evidence" value="ECO:0007669"/>
    <property type="project" value="InterPro"/>
</dbReference>
<dbReference type="Proteomes" id="UP000652761">
    <property type="component" value="Unassembled WGS sequence"/>
</dbReference>
<dbReference type="Pfam" id="PF01535">
    <property type="entry name" value="PPR"/>
    <property type="match status" value="7"/>
</dbReference>
<dbReference type="EMBL" id="NMUH01002734">
    <property type="protein sequence ID" value="MQM01794.1"/>
    <property type="molecule type" value="Genomic_DNA"/>
</dbReference>
<reference evidence="3" key="1">
    <citation type="submission" date="2017-07" db="EMBL/GenBank/DDBJ databases">
        <title>Taro Niue Genome Assembly and Annotation.</title>
        <authorList>
            <person name="Atibalentja N."/>
            <person name="Keating K."/>
            <person name="Fields C.J."/>
        </authorList>
    </citation>
    <scope>NUCLEOTIDE SEQUENCE</scope>
    <source>
        <strain evidence="3">Niue_2</strain>
        <tissue evidence="3">Leaf</tissue>
    </source>
</reference>
<feature type="repeat" description="PPR" evidence="2">
    <location>
        <begin position="255"/>
        <end position="289"/>
    </location>
</feature>